<dbReference type="AlphaFoldDB" id="A0A9N8KHT6"/>
<dbReference type="EMBL" id="CAINUL010000003">
    <property type="protein sequence ID" value="CAD0108639.1"/>
    <property type="molecule type" value="Genomic_DNA"/>
</dbReference>
<keyword evidence="3" id="KW-1185">Reference proteome</keyword>
<dbReference type="SUPFAM" id="SSF51905">
    <property type="entry name" value="FAD/NAD(P)-binding domain"/>
    <property type="match status" value="1"/>
</dbReference>
<dbReference type="PANTHER" id="PTHR13847">
    <property type="entry name" value="SARCOSINE DEHYDROGENASE-RELATED"/>
    <property type="match status" value="1"/>
</dbReference>
<feature type="domain" description="FAD dependent oxidoreductase" evidence="1">
    <location>
        <begin position="11"/>
        <end position="359"/>
    </location>
</feature>
<dbReference type="InterPro" id="IPR036188">
    <property type="entry name" value="FAD/NAD-bd_sf"/>
</dbReference>
<dbReference type="Pfam" id="PF01266">
    <property type="entry name" value="DAO"/>
    <property type="match status" value="1"/>
</dbReference>
<evidence type="ECO:0000313" key="2">
    <source>
        <dbReference type="EMBL" id="CAD0108639.1"/>
    </source>
</evidence>
<dbReference type="OrthoDB" id="498204at2759"/>
<comment type="caution">
    <text evidence="2">The sequence shown here is derived from an EMBL/GenBank/DDBJ whole genome shotgun (WGS) entry which is preliminary data.</text>
</comment>
<name>A0A9N8KHT6_9PEZI</name>
<evidence type="ECO:0000313" key="3">
    <source>
        <dbReference type="Proteomes" id="UP000745764"/>
    </source>
</evidence>
<accession>A0A9N8KHT6</accession>
<dbReference type="PANTHER" id="PTHR13847:SF193">
    <property type="entry name" value="PYRUVATE DEHYDROGENASE PHOSPHATASE REGULATORY SUBUNIT, MITOCHONDRIAL"/>
    <property type="match status" value="1"/>
</dbReference>
<dbReference type="InterPro" id="IPR006076">
    <property type="entry name" value="FAD-dep_OxRdtase"/>
</dbReference>
<gene>
    <name evidence="2" type="ORF">AWRI4620_LOCUS2894</name>
</gene>
<dbReference type="Gene3D" id="3.30.9.10">
    <property type="entry name" value="D-Amino Acid Oxidase, subunit A, domain 2"/>
    <property type="match status" value="1"/>
</dbReference>
<dbReference type="SUPFAM" id="SSF54373">
    <property type="entry name" value="FAD-linked reductases, C-terminal domain"/>
    <property type="match status" value="1"/>
</dbReference>
<protein>
    <recommendedName>
        <fullName evidence="1">FAD dependent oxidoreductase domain-containing protein</fullName>
    </recommendedName>
</protein>
<dbReference type="Proteomes" id="UP000745764">
    <property type="component" value="Unassembled WGS sequence"/>
</dbReference>
<reference evidence="2" key="1">
    <citation type="submission" date="2020-06" db="EMBL/GenBank/DDBJ databases">
        <authorList>
            <person name="Onetto C."/>
        </authorList>
    </citation>
    <scope>NUCLEOTIDE SEQUENCE</scope>
</reference>
<dbReference type="Gene3D" id="3.50.50.60">
    <property type="entry name" value="FAD/NAD(P)-binding domain"/>
    <property type="match status" value="1"/>
</dbReference>
<evidence type="ECO:0000259" key="1">
    <source>
        <dbReference type="Pfam" id="PF01266"/>
    </source>
</evidence>
<sequence length="405" mass="43440">MSSRHKENLTIIVGAGIVGSSLAHFLSESSPETNVLVLDRSLSTIAGSTGYAPGFIGQYNEKSSLTKLAVESVKEYTKLKTGFARVGGLEIASTVAGIKMLHSRLGASKKAGLPARLLDEAEIEALVLPVASPAVGTKALFFPADGVAEPRVLCSAYRRMASSNGVLFQEAVVSKVIVEKNAITGVVLENRDTISCQRLVLATGIWTASLLQESAAIPSVPVVPVSHPYVYAKDREHDVPPTPFMRWPESHVYSRDHGSRYGVGTYDHAPQKVSSPGSTATVPWSGEVFNSAMRRAISDRFTPEAGFNEEMPFGAEKIGGVFSVTPDNMPLLGPVSGVNGLWMAVAIWVTHAAGCARLLDRMMLGEGHDEDIAKDLDPTRFAGTDVEELEQAALKQYNDIYSTDH</sequence>
<proteinExistence type="predicted"/>
<organism evidence="2 3">
    <name type="scientific">Aureobasidium uvarum</name>
    <dbReference type="NCBI Taxonomy" id="2773716"/>
    <lineage>
        <taxon>Eukaryota</taxon>
        <taxon>Fungi</taxon>
        <taxon>Dikarya</taxon>
        <taxon>Ascomycota</taxon>
        <taxon>Pezizomycotina</taxon>
        <taxon>Dothideomycetes</taxon>
        <taxon>Dothideomycetidae</taxon>
        <taxon>Dothideales</taxon>
        <taxon>Saccotheciaceae</taxon>
        <taxon>Aureobasidium</taxon>
    </lineage>
</organism>
<dbReference type="GO" id="GO:0005739">
    <property type="term" value="C:mitochondrion"/>
    <property type="evidence" value="ECO:0007669"/>
    <property type="project" value="TreeGrafter"/>
</dbReference>